<organism evidence="2 3">
    <name type="scientific">Candidatus Niyogibacteria bacterium RIFCSPLOWO2_01_FULL_45_48</name>
    <dbReference type="NCBI Taxonomy" id="1801724"/>
    <lineage>
        <taxon>Bacteria</taxon>
        <taxon>Candidatus Niyogiibacteriota</taxon>
    </lineage>
</organism>
<dbReference type="EMBL" id="MHMQ01000018">
    <property type="protein sequence ID" value="OGZ30539.1"/>
    <property type="molecule type" value="Genomic_DNA"/>
</dbReference>
<dbReference type="Gene3D" id="3.40.50.300">
    <property type="entry name" value="P-loop containing nucleotide triphosphate hydrolases"/>
    <property type="match status" value="1"/>
</dbReference>
<gene>
    <name evidence="2" type="ORF">A2931_02810</name>
</gene>
<proteinExistence type="predicted"/>
<reference evidence="2 3" key="1">
    <citation type="journal article" date="2016" name="Nat. Commun.">
        <title>Thousands of microbial genomes shed light on interconnected biogeochemical processes in an aquifer system.</title>
        <authorList>
            <person name="Anantharaman K."/>
            <person name="Brown C.T."/>
            <person name="Hug L.A."/>
            <person name="Sharon I."/>
            <person name="Castelle C.J."/>
            <person name="Probst A.J."/>
            <person name="Thomas B.C."/>
            <person name="Singh A."/>
            <person name="Wilkins M.J."/>
            <person name="Karaoz U."/>
            <person name="Brodie E.L."/>
            <person name="Williams K.H."/>
            <person name="Hubbard S.S."/>
            <person name="Banfield J.F."/>
        </authorList>
    </citation>
    <scope>NUCLEOTIDE SEQUENCE [LARGE SCALE GENOMIC DNA]</scope>
</reference>
<dbReference type="SUPFAM" id="SSF52309">
    <property type="entry name" value="N-(deoxy)ribosyltransferase-like"/>
    <property type="match status" value="1"/>
</dbReference>
<comment type="caution">
    <text evidence="2">The sequence shown here is derived from an EMBL/GenBank/DDBJ whole genome shotgun (WGS) entry which is preliminary data.</text>
</comment>
<dbReference type="AlphaFoldDB" id="A0A1G2EXL7"/>
<dbReference type="Proteomes" id="UP000177486">
    <property type="component" value="Unassembled WGS sequence"/>
</dbReference>
<evidence type="ECO:0000256" key="1">
    <source>
        <dbReference type="SAM" id="MobiDB-lite"/>
    </source>
</evidence>
<feature type="compositionally biased region" description="Basic residues" evidence="1">
    <location>
        <begin position="334"/>
        <end position="354"/>
    </location>
</feature>
<feature type="region of interest" description="Disordered" evidence="1">
    <location>
        <begin position="331"/>
        <end position="354"/>
    </location>
</feature>
<evidence type="ECO:0000313" key="2">
    <source>
        <dbReference type="EMBL" id="OGZ30539.1"/>
    </source>
</evidence>
<dbReference type="InterPro" id="IPR027417">
    <property type="entry name" value="P-loop_NTPase"/>
</dbReference>
<name>A0A1G2EXL7_9BACT</name>
<sequence length="354" mass="41552">MSKLIITTAISGSRRKEYLEKLEERAKANGKKIKIYNVGQLMLDHSKDIGVNFTAENVLNAPPSVINAVRSAVFERIAGELPKVMKTYDAVFINIHAFFYWKNVFLRAWDNYYVSQLNPDLFLAFVDDVISIYDHLKVRKQWKKENLTFNEILMWRNVDVEMTASWAEMNRKQFYIIPSQSNVKLLYRLLFEPQTEKIYTAMPLTHFQNPKDQATVDKFIKRLEKYFIIFDPREIELVEQWKPSMMTEDVLNQIVNRDLYWLIKQVDRVIAYFPRAVSSPGTINELREAHETSKEAWLVYPKGVSMSPFLTYYSNMVFRGPEELFKFLGEKGKGKNLPKSKKSAKNNRGSKKRK</sequence>
<accession>A0A1G2EXL7</accession>
<evidence type="ECO:0000313" key="3">
    <source>
        <dbReference type="Proteomes" id="UP000177486"/>
    </source>
</evidence>
<protein>
    <submittedName>
        <fullName evidence="2">Uncharacterized protein</fullName>
    </submittedName>
</protein>
<dbReference type="Gene3D" id="3.40.50.450">
    <property type="match status" value="1"/>
</dbReference>